<dbReference type="EMBL" id="MU001511">
    <property type="protein sequence ID" value="KAF2438808.1"/>
    <property type="molecule type" value="Genomic_DNA"/>
</dbReference>
<dbReference type="AlphaFoldDB" id="A0A9P4P8I0"/>
<gene>
    <name evidence="1" type="ORF">P171DRAFT_436721</name>
</gene>
<protein>
    <submittedName>
        <fullName evidence="1">Uncharacterized protein</fullName>
    </submittedName>
</protein>
<reference evidence="1" key="1">
    <citation type="journal article" date="2020" name="Stud. Mycol.">
        <title>101 Dothideomycetes genomes: a test case for predicting lifestyles and emergence of pathogens.</title>
        <authorList>
            <person name="Haridas S."/>
            <person name="Albert R."/>
            <person name="Binder M."/>
            <person name="Bloem J."/>
            <person name="Labutti K."/>
            <person name="Salamov A."/>
            <person name="Andreopoulos B."/>
            <person name="Baker S."/>
            <person name="Barry K."/>
            <person name="Bills G."/>
            <person name="Bluhm B."/>
            <person name="Cannon C."/>
            <person name="Castanera R."/>
            <person name="Culley D."/>
            <person name="Daum C."/>
            <person name="Ezra D."/>
            <person name="Gonzalez J."/>
            <person name="Henrissat B."/>
            <person name="Kuo A."/>
            <person name="Liang C."/>
            <person name="Lipzen A."/>
            <person name="Lutzoni F."/>
            <person name="Magnuson J."/>
            <person name="Mondo S."/>
            <person name="Nolan M."/>
            <person name="Ohm R."/>
            <person name="Pangilinan J."/>
            <person name="Park H.-J."/>
            <person name="Ramirez L."/>
            <person name="Alfaro M."/>
            <person name="Sun H."/>
            <person name="Tritt A."/>
            <person name="Yoshinaga Y."/>
            <person name="Zwiers L.-H."/>
            <person name="Turgeon B."/>
            <person name="Goodwin S."/>
            <person name="Spatafora J."/>
            <person name="Crous P."/>
            <person name="Grigoriev I."/>
        </authorList>
    </citation>
    <scope>NUCLEOTIDE SEQUENCE</scope>
    <source>
        <strain evidence="1">CBS 690.94</strain>
    </source>
</reference>
<sequence length="59" mass="6919">MFQVAFIQLSAGRTRLEHLHSSSSEWTNDFYFVLWIEWDAGIAYRKGPRMDLRVVLGLC</sequence>
<keyword evidence="2" id="KW-1185">Reference proteome</keyword>
<dbReference type="OrthoDB" id="3944633at2759"/>
<evidence type="ECO:0000313" key="2">
    <source>
        <dbReference type="Proteomes" id="UP000799764"/>
    </source>
</evidence>
<name>A0A9P4P8I0_9PLEO</name>
<accession>A0A9P4P8I0</accession>
<dbReference type="Proteomes" id="UP000799764">
    <property type="component" value="Unassembled WGS sequence"/>
</dbReference>
<proteinExistence type="predicted"/>
<comment type="caution">
    <text evidence="1">The sequence shown here is derived from an EMBL/GenBank/DDBJ whole genome shotgun (WGS) entry which is preliminary data.</text>
</comment>
<evidence type="ECO:0000313" key="1">
    <source>
        <dbReference type="EMBL" id="KAF2438808.1"/>
    </source>
</evidence>
<organism evidence="1 2">
    <name type="scientific">Karstenula rhodostoma CBS 690.94</name>
    <dbReference type="NCBI Taxonomy" id="1392251"/>
    <lineage>
        <taxon>Eukaryota</taxon>
        <taxon>Fungi</taxon>
        <taxon>Dikarya</taxon>
        <taxon>Ascomycota</taxon>
        <taxon>Pezizomycotina</taxon>
        <taxon>Dothideomycetes</taxon>
        <taxon>Pleosporomycetidae</taxon>
        <taxon>Pleosporales</taxon>
        <taxon>Massarineae</taxon>
        <taxon>Didymosphaeriaceae</taxon>
        <taxon>Karstenula</taxon>
    </lineage>
</organism>